<organism evidence="7 8">
    <name type="scientific">Acidovorax delafieldii</name>
    <name type="common">Pseudomonas delafieldii</name>
    <dbReference type="NCBI Taxonomy" id="47920"/>
    <lineage>
        <taxon>Bacteria</taxon>
        <taxon>Pseudomonadati</taxon>
        <taxon>Pseudomonadota</taxon>
        <taxon>Betaproteobacteria</taxon>
        <taxon>Burkholderiales</taxon>
        <taxon>Comamonadaceae</taxon>
        <taxon>Acidovorax</taxon>
    </lineage>
</organism>
<keyword evidence="5" id="KW-0804">Transcription</keyword>
<name>A0A561XXB9_ACIDE</name>
<dbReference type="Pfam" id="PF03466">
    <property type="entry name" value="LysR_substrate"/>
    <property type="match status" value="1"/>
</dbReference>
<evidence type="ECO:0000313" key="8">
    <source>
        <dbReference type="Proteomes" id="UP000321485"/>
    </source>
</evidence>
<keyword evidence="3 7" id="KW-0238">DNA-binding</keyword>
<feature type="domain" description="HTH lysR-type" evidence="6">
    <location>
        <begin position="1"/>
        <end position="58"/>
    </location>
</feature>
<dbReference type="FunFam" id="1.10.10.10:FF:000001">
    <property type="entry name" value="LysR family transcriptional regulator"/>
    <property type="match status" value="1"/>
</dbReference>
<dbReference type="Proteomes" id="UP000321485">
    <property type="component" value="Unassembled WGS sequence"/>
</dbReference>
<evidence type="ECO:0000256" key="5">
    <source>
        <dbReference type="ARBA" id="ARBA00023163"/>
    </source>
</evidence>
<dbReference type="Gene3D" id="3.40.190.290">
    <property type="match status" value="1"/>
</dbReference>
<evidence type="ECO:0000256" key="2">
    <source>
        <dbReference type="ARBA" id="ARBA00023015"/>
    </source>
</evidence>
<dbReference type="SUPFAM" id="SSF53850">
    <property type="entry name" value="Periplasmic binding protein-like II"/>
    <property type="match status" value="1"/>
</dbReference>
<dbReference type="SUPFAM" id="SSF46785">
    <property type="entry name" value="Winged helix' DNA-binding domain"/>
    <property type="match status" value="1"/>
</dbReference>
<dbReference type="Gene3D" id="1.10.10.10">
    <property type="entry name" value="Winged helix-like DNA-binding domain superfamily/Winged helix DNA-binding domain"/>
    <property type="match status" value="1"/>
</dbReference>
<proteinExistence type="inferred from homology"/>
<dbReference type="PANTHER" id="PTHR30293:SF0">
    <property type="entry name" value="NITROGEN ASSIMILATION REGULATORY PROTEIN NAC"/>
    <property type="match status" value="1"/>
</dbReference>
<keyword evidence="2" id="KW-0805">Transcription regulation</keyword>
<dbReference type="InterPro" id="IPR000847">
    <property type="entry name" value="LysR_HTH_N"/>
</dbReference>
<dbReference type="GO" id="GO:0003700">
    <property type="term" value="F:DNA-binding transcription factor activity"/>
    <property type="evidence" value="ECO:0007669"/>
    <property type="project" value="InterPro"/>
</dbReference>
<evidence type="ECO:0000256" key="1">
    <source>
        <dbReference type="ARBA" id="ARBA00009437"/>
    </source>
</evidence>
<dbReference type="EMBL" id="VJWE01000004">
    <property type="protein sequence ID" value="TWG40764.1"/>
    <property type="molecule type" value="Genomic_DNA"/>
</dbReference>
<reference evidence="7 8" key="1">
    <citation type="journal article" date="2015" name="Stand. Genomic Sci.">
        <title>Genomic Encyclopedia of Bacterial and Archaeal Type Strains, Phase III: the genomes of soil and plant-associated and newly described type strains.</title>
        <authorList>
            <person name="Whitman W.B."/>
            <person name="Woyke T."/>
            <person name="Klenk H.P."/>
            <person name="Zhou Y."/>
            <person name="Lilburn T.G."/>
            <person name="Beck B.J."/>
            <person name="De Vos P."/>
            <person name="Vandamme P."/>
            <person name="Eisen J.A."/>
            <person name="Garrity G."/>
            <person name="Hugenholtz P."/>
            <person name="Kyrpides N.C."/>
        </authorList>
    </citation>
    <scope>NUCLEOTIDE SEQUENCE [LARGE SCALE GENOMIC DNA]</scope>
    <source>
        <strain evidence="7 8">DSM 64</strain>
    </source>
</reference>
<evidence type="ECO:0000259" key="6">
    <source>
        <dbReference type="PROSITE" id="PS50931"/>
    </source>
</evidence>
<dbReference type="PROSITE" id="PS50931">
    <property type="entry name" value="HTH_LYSR"/>
    <property type="match status" value="1"/>
</dbReference>
<protein>
    <submittedName>
        <fullName evidence="7">DNA-binding transcriptional LysR family regulator</fullName>
    </submittedName>
</protein>
<dbReference type="AlphaFoldDB" id="A0A561XXB9"/>
<evidence type="ECO:0000313" key="7">
    <source>
        <dbReference type="EMBL" id="TWG40764.1"/>
    </source>
</evidence>
<dbReference type="InterPro" id="IPR036388">
    <property type="entry name" value="WH-like_DNA-bd_sf"/>
</dbReference>
<dbReference type="PANTHER" id="PTHR30293">
    <property type="entry name" value="TRANSCRIPTIONAL REGULATORY PROTEIN NAC-RELATED"/>
    <property type="match status" value="1"/>
</dbReference>
<sequence length="342" mass="36655">MDLRSLRYFIAVVEAGSLSRAAGSLYIAQPALTAQIKKLESELGAQLLERSHAGVTPTQAGVQLYQDARRLLSDASAMRERIQRLPQGPEGSVTIAVPFLLSSLLMGPLLAHLKDTHPRIRVFVLDDLSLMVRKAMLDRRADIGVLVDAAQVEGLHCRPLVREAMYFCGHDPGATVRALLRPAPDAAATAQAPAARRAGARATAARAASPTMRSTIDFADAAAQPLVLQSRRYTIRQRVEEAAAARGVALNIAHEHDSARVIRSLYACGGGFTFTPACALGDAPASGTDWMVARVVNPEMTRSYTLATAADREVDGVMQVVMDALEAVVRELVASGRWEAAV</sequence>
<dbReference type="GO" id="GO:0003677">
    <property type="term" value="F:DNA binding"/>
    <property type="evidence" value="ECO:0007669"/>
    <property type="project" value="UniProtKB-KW"/>
</dbReference>
<comment type="caution">
    <text evidence="7">The sequence shown here is derived from an EMBL/GenBank/DDBJ whole genome shotgun (WGS) entry which is preliminary data.</text>
</comment>
<dbReference type="InterPro" id="IPR005119">
    <property type="entry name" value="LysR_subst-bd"/>
</dbReference>
<gene>
    <name evidence="7" type="ORF">ATF69_0430</name>
</gene>
<keyword evidence="4" id="KW-0010">Activator</keyword>
<dbReference type="RefSeq" id="WP_146869769.1">
    <property type="nucleotide sequence ID" value="NZ_CP171997.1"/>
</dbReference>
<dbReference type="InterPro" id="IPR036390">
    <property type="entry name" value="WH_DNA-bd_sf"/>
</dbReference>
<dbReference type="GeneID" id="51109512"/>
<accession>A0A561XXB9</accession>
<comment type="similarity">
    <text evidence="1">Belongs to the LysR transcriptional regulatory family.</text>
</comment>
<dbReference type="PRINTS" id="PR00039">
    <property type="entry name" value="HTHLYSR"/>
</dbReference>
<evidence type="ECO:0000256" key="4">
    <source>
        <dbReference type="ARBA" id="ARBA00023159"/>
    </source>
</evidence>
<dbReference type="Pfam" id="PF00126">
    <property type="entry name" value="HTH_1"/>
    <property type="match status" value="1"/>
</dbReference>
<evidence type="ECO:0000256" key="3">
    <source>
        <dbReference type="ARBA" id="ARBA00023125"/>
    </source>
</evidence>
<dbReference type="GO" id="GO:2000142">
    <property type="term" value="P:regulation of DNA-templated transcription initiation"/>
    <property type="evidence" value="ECO:0007669"/>
    <property type="project" value="TreeGrafter"/>
</dbReference>